<evidence type="ECO:0000256" key="1">
    <source>
        <dbReference type="SAM" id="MobiDB-lite"/>
    </source>
</evidence>
<feature type="compositionally biased region" description="Acidic residues" evidence="1">
    <location>
        <begin position="110"/>
        <end position="130"/>
    </location>
</feature>
<feature type="compositionally biased region" description="Acidic residues" evidence="1">
    <location>
        <begin position="90"/>
        <end position="100"/>
    </location>
</feature>
<feature type="compositionally biased region" description="Basic residues" evidence="1">
    <location>
        <begin position="1"/>
        <end position="11"/>
    </location>
</feature>
<reference evidence="2" key="1">
    <citation type="submission" date="2023-03" db="EMBL/GenBank/DDBJ databases">
        <title>Massive genome expansion in bonnet fungi (Mycena s.s.) driven by repeated elements and novel gene families across ecological guilds.</title>
        <authorList>
            <consortium name="Lawrence Berkeley National Laboratory"/>
            <person name="Harder C.B."/>
            <person name="Miyauchi S."/>
            <person name="Viragh M."/>
            <person name="Kuo A."/>
            <person name="Thoen E."/>
            <person name="Andreopoulos B."/>
            <person name="Lu D."/>
            <person name="Skrede I."/>
            <person name="Drula E."/>
            <person name="Henrissat B."/>
            <person name="Morin E."/>
            <person name="Kohler A."/>
            <person name="Barry K."/>
            <person name="LaButti K."/>
            <person name="Morin E."/>
            <person name="Salamov A."/>
            <person name="Lipzen A."/>
            <person name="Mereny Z."/>
            <person name="Hegedus B."/>
            <person name="Baldrian P."/>
            <person name="Stursova M."/>
            <person name="Weitz H."/>
            <person name="Taylor A."/>
            <person name="Grigoriev I.V."/>
            <person name="Nagy L.G."/>
            <person name="Martin F."/>
            <person name="Kauserud H."/>
        </authorList>
    </citation>
    <scope>NUCLEOTIDE SEQUENCE</scope>
    <source>
        <strain evidence="2">CBHHK182m</strain>
    </source>
</reference>
<feature type="compositionally biased region" description="Polar residues" evidence="1">
    <location>
        <begin position="62"/>
        <end position="79"/>
    </location>
</feature>
<feature type="region of interest" description="Disordered" evidence="1">
    <location>
        <begin position="1"/>
        <end position="234"/>
    </location>
</feature>
<feature type="compositionally biased region" description="Acidic residues" evidence="1">
    <location>
        <begin position="392"/>
        <end position="402"/>
    </location>
</feature>
<accession>A0AAD7DS75</accession>
<feature type="compositionally biased region" description="Basic and acidic residues" evidence="1">
    <location>
        <begin position="41"/>
        <end position="55"/>
    </location>
</feature>
<evidence type="ECO:0000313" key="2">
    <source>
        <dbReference type="EMBL" id="KAJ7697924.1"/>
    </source>
</evidence>
<name>A0AAD7DS75_9AGAR</name>
<protein>
    <submittedName>
        <fullName evidence="2">Uncharacterized protein</fullName>
    </submittedName>
</protein>
<gene>
    <name evidence="2" type="ORF">B0H16DRAFT_1749901</name>
</gene>
<comment type="caution">
    <text evidence="2">The sequence shown here is derived from an EMBL/GenBank/DDBJ whole genome shotgun (WGS) entry which is preliminary data.</text>
</comment>
<evidence type="ECO:0000313" key="3">
    <source>
        <dbReference type="Proteomes" id="UP001215598"/>
    </source>
</evidence>
<dbReference type="AlphaFoldDB" id="A0AAD7DS75"/>
<keyword evidence="3" id="KW-1185">Reference proteome</keyword>
<sequence length="568" mass="63428">MEMPVPRKRNNRLSDAPRLSTRAGNANVKPAVRAGLVKEAPTVRRTAEEMEQARVEDEEQQVRNQEQRLTSFACTQNANHPVDPQYSLMPEEEEDPEEDIDLRQAQDSGSTEEFEPFQSEDDDSEEEDSTPEPQPSRGRGSGRPPAKKAAVGRTAGPKVKVKSSRRDIAAARATIDSSGTPAGSSESKKRKASEEGAPKSKKKLKAKSDKLAGLVQAKPARRGASSAAPPDDQMFQYGGPALDDDAGDQEGITYWHEWFFSFWPHFFLRNYHVVLAQSTIKIESIPTRPQTKKAIRGNTNKWTLDTLPHSTSSDFMSDVVPLIREHLSTQAPWDSLTRSALQKVVDRVYKPDDKPDPHDYKAGYCTTDWRAGFAAQAHKAVLALFKTHQDGSDSDSEEDAERDETSAAADHNTAATKPKPFNFKTPEEIEEFITWAFQQHVGTGSMAFHWRQWGDGIEKKGFFLSFLIVYTYTHHLAVIRSIPVRYTRSELPPYHWAHAVIYGPRKLKTAQRAHINEQAGTPWTVLKWRSSAQRAKDLSGGDCTGTCADARMSPRKQNLQHGARGLNA</sequence>
<dbReference type="Proteomes" id="UP001215598">
    <property type="component" value="Unassembled WGS sequence"/>
</dbReference>
<feature type="region of interest" description="Disordered" evidence="1">
    <location>
        <begin position="390"/>
        <end position="421"/>
    </location>
</feature>
<feature type="compositionally biased region" description="Low complexity" evidence="1">
    <location>
        <begin position="170"/>
        <end position="185"/>
    </location>
</feature>
<dbReference type="EMBL" id="JARKIB010000602">
    <property type="protein sequence ID" value="KAJ7697924.1"/>
    <property type="molecule type" value="Genomic_DNA"/>
</dbReference>
<proteinExistence type="predicted"/>
<organism evidence="2 3">
    <name type="scientific">Mycena metata</name>
    <dbReference type="NCBI Taxonomy" id="1033252"/>
    <lineage>
        <taxon>Eukaryota</taxon>
        <taxon>Fungi</taxon>
        <taxon>Dikarya</taxon>
        <taxon>Basidiomycota</taxon>
        <taxon>Agaricomycotina</taxon>
        <taxon>Agaricomycetes</taxon>
        <taxon>Agaricomycetidae</taxon>
        <taxon>Agaricales</taxon>
        <taxon>Marasmiineae</taxon>
        <taxon>Mycenaceae</taxon>
        <taxon>Mycena</taxon>
    </lineage>
</organism>